<feature type="region of interest" description="Disordered" evidence="1">
    <location>
        <begin position="188"/>
        <end position="328"/>
    </location>
</feature>
<dbReference type="OrthoDB" id="10557386at2759"/>
<proteinExistence type="predicted"/>
<accession>A0A2G8S4M1</accession>
<evidence type="ECO:0000256" key="1">
    <source>
        <dbReference type="SAM" id="MobiDB-lite"/>
    </source>
</evidence>
<evidence type="ECO:0000313" key="2">
    <source>
        <dbReference type="EMBL" id="PIL28729.1"/>
    </source>
</evidence>
<sequence length="507" mass="56513">MSTQPPPQWQDNADMLTDSYAAQQQGHQQPQVPPTSALKVYPTHAAVPRPPYGPRVADRRPNRPVQGPIHGLTIGMQLHTTYPSYSAPGPFGAPGGGQLSPIEASPTPMAHRERYLPRYSPNFQTSSTPANAMFNHQIHNHQFARERGLPEGVSAVDLTRDVERLSSEGVNLRREVNGLAATNMDLERRISETRSATSDRQDRATRLIRNNERRYRGSRSPPSYSGRKYRYLRPSPLYSSPPGHGYRSHRSDNYVPPGRMLSSRGSQSSRWSASPSRPPSSFLPTMTTSELSSSGQCPTPAPSSTAVVPPADRRSAPVAGPSLAVHGPEVAFDSADEWDDDEFDDVKVYDPKKGKERAFKLRNRAAHRRSRQMQAKHAPQGLDGVHRWQPARVPAALPNPALDPPQVPGAKRKADMDIWPLSTDVGLTDEWYNYVPLNNAQFHDLLRSARAYDSGAAQRVRDLLHQFDTNHELSALGYLHKLKQAWNDPHRKRNLQLQQATPLSGRR</sequence>
<dbReference type="Proteomes" id="UP000230002">
    <property type="component" value="Unassembled WGS sequence"/>
</dbReference>
<protein>
    <submittedName>
        <fullName evidence="2">Uncharacterized protein</fullName>
    </submittedName>
</protein>
<evidence type="ECO:0000313" key="3">
    <source>
        <dbReference type="Proteomes" id="UP000230002"/>
    </source>
</evidence>
<feature type="compositionally biased region" description="Low complexity" evidence="1">
    <location>
        <begin position="262"/>
        <end position="275"/>
    </location>
</feature>
<gene>
    <name evidence="2" type="ORF">GSI_08773</name>
</gene>
<feature type="compositionally biased region" description="Polar residues" evidence="1">
    <location>
        <begin position="282"/>
        <end position="297"/>
    </location>
</feature>
<feature type="compositionally biased region" description="Basic and acidic residues" evidence="1">
    <location>
        <begin position="188"/>
        <end position="215"/>
    </location>
</feature>
<dbReference type="EMBL" id="AYKW01000023">
    <property type="protein sequence ID" value="PIL28729.1"/>
    <property type="molecule type" value="Genomic_DNA"/>
</dbReference>
<keyword evidence="3" id="KW-1185">Reference proteome</keyword>
<feature type="compositionally biased region" description="Low complexity" evidence="1">
    <location>
        <begin position="218"/>
        <end position="242"/>
    </location>
</feature>
<dbReference type="AlphaFoldDB" id="A0A2G8S4M1"/>
<organism evidence="2 3">
    <name type="scientific">Ganoderma sinense ZZ0214-1</name>
    <dbReference type="NCBI Taxonomy" id="1077348"/>
    <lineage>
        <taxon>Eukaryota</taxon>
        <taxon>Fungi</taxon>
        <taxon>Dikarya</taxon>
        <taxon>Basidiomycota</taxon>
        <taxon>Agaricomycotina</taxon>
        <taxon>Agaricomycetes</taxon>
        <taxon>Polyporales</taxon>
        <taxon>Polyporaceae</taxon>
        <taxon>Ganoderma</taxon>
    </lineage>
</organism>
<name>A0A2G8S4M1_9APHY</name>
<feature type="region of interest" description="Disordered" evidence="1">
    <location>
        <begin position="1"/>
        <end position="64"/>
    </location>
</feature>
<comment type="caution">
    <text evidence="2">The sequence shown here is derived from an EMBL/GenBank/DDBJ whole genome shotgun (WGS) entry which is preliminary data.</text>
</comment>
<reference evidence="2 3" key="1">
    <citation type="journal article" date="2015" name="Sci. Rep.">
        <title>Chromosome-level genome map provides insights into diverse defense mechanisms in the medicinal fungus Ganoderma sinense.</title>
        <authorList>
            <person name="Zhu Y."/>
            <person name="Xu J."/>
            <person name="Sun C."/>
            <person name="Zhou S."/>
            <person name="Xu H."/>
            <person name="Nelson D.R."/>
            <person name="Qian J."/>
            <person name="Song J."/>
            <person name="Luo H."/>
            <person name="Xiang L."/>
            <person name="Li Y."/>
            <person name="Xu Z."/>
            <person name="Ji A."/>
            <person name="Wang L."/>
            <person name="Lu S."/>
            <person name="Hayward A."/>
            <person name="Sun W."/>
            <person name="Li X."/>
            <person name="Schwartz D.C."/>
            <person name="Wang Y."/>
            <person name="Chen S."/>
        </authorList>
    </citation>
    <scope>NUCLEOTIDE SEQUENCE [LARGE SCALE GENOMIC DNA]</scope>
    <source>
        <strain evidence="2 3">ZZ0214-1</strain>
    </source>
</reference>